<feature type="region of interest" description="Disordered" evidence="1">
    <location>
        <begin position="1"/>
        <end position="42"/>
    </location>
</feature>
<evidence type="ECO:0000256" key="1">
    <source>
        <dbReference type="SAM" id="MobiDB-lite"/>
    </source>
</evidence>
<feature type="compositionally biased region" description="Basic and acidic residues" evidence="1">
    <location>
        <begin position="10"/>
        <end position="42"/>
    </location>
</feature>
<proteinExistence type="predicted"/>
<reference evidence="2" key="1">
    <citation type="submission" date="2021-02" db="EMBL/GenBank/DDBJ databases">
        <authorList>
            <person name="Nowell W R."/>
        </authorList>
    </citation>
    <scope>NUCLEOTIDE SEQUENCE</scope>
</reference>
<dbReference type="EMBL" id="CAJOBC010037555">
    <property type="protein sequence ID" value="CAF4125659.1"/>
    <property type="molecule type" value="Genomic_DNA"/>
</dbReference>
<evidence type="ECO:0000313" key="3">
    <source>
        <dbReference type="EMBL" id="CAF4125659.1"/>
    </source>
</evidence>
<name>A0A815DR78_9BILA</name>
<protein>
    <submittedName>
        <fullName evidence="2">Uncharacterized protein</fullName>
    </submittedName>
</protein>
<evidence type="ECO:0000313" key="2">
    <source>
        <dbReference type="EMBL" id="CAF1301201.1"/>
    </source>
</evidence>
<organism evidence="2 4">
    <name type="scientific">Didymodactylos carnosus</name>
    <dbReference type="NCBI Taxonomy" id="1234261"/>
    <lineage>
        <taxon>Eukaryota</taxon>
        <taxon>Metazoa</taxon>
        <taxon>Spiralia</taxon>
        <taxon>Gnathifera</taxon>
        <taxon>Rotifera</taxon>
        <taxon>Eurotatoria</taxon>
        <taxon>Bdelloidea</taxon>
        <taxon>Philodinida</taxon>
        <taxon>Philodinidae</taxon>
        <taxon>Didymodactylos</taxon>
    </lineage>
</organism>
<accession>A0A815DR78</accession>
<dbReference type="Proteomes" id="UP000663829">
    <property type="component" value="Unassembled WGS sequence"/>
</dbReference>
<sequence length="67" mass="7286">MDALKAGAHKVQEAAHGHKAEHEAKKACDPDKKPSDRMDAAHCAAKHEAKAQEHACRADCKVAEHKH</sequence>
<keyword evidence="4" id="KW-1185">Reference proteome</keyword>
<dbReference type="EMBL" id="CAJNOQ010012490">
    <property type="protein sequence ID" value="CAF1301201.1"/>
    <property type="molecule type" value="Genomic_DNA"/>
</dbReference>
<comment type="caution">
    <text evidence="2">The sequence shown here is derived from an EMBL/GenBank/DDBJ whole genome shotgun (WGS) entry which is preliminary data.</text>
</comment>
<dbReference type="AlphaFoldDB" id="A0A815DR78"/>
<evidence type="ECO:0000313" key="4">
    <source>
        <dbReference type="Proteomes" id="UP000663829"/>
    </source>
</evidence>
<gene>
    <name evidence="2" type="ORF">GPM918_LOCUS28529</name>
    <name evidence="3" type="ORF">SRO942_LOCUS29039</name>
</gene>
<dbReference type="Proteomes" id="UP000681722">
    <property type="component" value="Unassembled WGS sequence"/>
</dbReference>